<dbReference type="PANTHER" id="PTHR10039:SF5">
    <property type="entry name" value="NACHT DOMAIN-CONTAINING PROTEIN"/>
    <property type="match status" value="1"/>
</dbReference>
<dbReference type="InterPro" id="IPR056693">
    <property type="entry name" value="DUF7791"/>
</dbReference>
<proteinExistence type="predicted"/>
<feature type="domain" description="DUF7791" evidence="3">
    <location>
        <begin position="571"/>
        <end position="658"/>
    </location>
</feature>
<evidence type="ECO:0000313" key="4">
    <source>
        <dbReference type="EMBL" id="PNP74459.1"/>
    </source>
</evidence>
<dbReference type="OrthoDB" id="443402at2759"/>
<accession>A0A2K0VWR4</accession>
<dbReference type="EMBL" id="MTQA01000207">
    <property type="protein sequence ID" value="PNP74459.1"/>
    <property type="molecule type" value="Genomic_DNA"/>
</dbReference>
<dbReference type="Pfam" id="PF24883">
    <property type="entry name" value="NPHP3_N"/>
    <property type="match status" value="1"/>
</dbReference>
<dbReference type="PANTHER" id="PTHR10039">
    <property type="entry name" value="AMELOGENIN"/>
    <property type="match status" value="1"/>
</dbReference>
<evidence type="ECO:0008006" key="6">
    <source>
        <dbReference type="Google" id="ProtNLM"/>
    </source>
</evidence>
<feature type="domain" description="Nephrocystin 3-like N-terminal" evidence="2">
    <location>
        <begin position="280"/>
        <end position="460"/>
    </location>
</feature>
<dbReference type="SUPFAM" id="SSF52540">
    <property type="entry name" value="P-loop containing nucleoside triphosphate hydrolases"/>
    <property type="match status" value="1"/>
</dbReference>
<dbReference type="STRING" id="42673.A0A2K0VWR4"/>
<evidence type="ECO:0000256" key="1">
    <source>
        <dbReference type="ARBA" id="ARBA00022737"/>
    </source>
</evidence>
<organism evidence="4 5">
    <name type="scientific">Gibberella nygamai</name>
    <name type="common">Bean root rot disease fungus</name>
    <name type="synonym">Fusarium nygamai</name>
    <dbReference type="NCBI Taxonomy" id="42673"/>
    <lineage>
        <taxon>Eukaryota</taxon>
        <taxon>Fungi</taxon>
        <taxon>Dikarya</taxon>
        <taxon>Ascomycota</taxon>
        <taxon>Pezizomycotina</taxon>
        <taxon>Sordariomycetes</taxon>
        <taxon>Hypocreomycetidae</taxon>
        <taxon>Hypocreales</taxon>
        <taxon>Nectriaceae</taxon>
        <taxon>Fusarium</taxon>
        <taxon>Fusarium fujikuroi species complex</taxon>
    </lineage>
</organism>
<evidence type="ECO:0000313" key="5">
    <source>
        <dbReference type="Proteomes" id="UP000236664"/>
    </source>
</evidence>
<protein>
    <recommendedName>
        <fullName evidence="6">NACHT domain-containing protein</fullName>
    </recommendedName>
</protein>
<name>A0A2K0VWR4_GIBNY</name>
<dbReference type="InterPro" id="IPR056884">
    <property type="entry name" value="NPHP3-like_N"/>
</dbReference>
<evidence type="ECO:0000259" key="2">
    <source>
        <dbReference type="Pfam" id="PF24883"/>
    </source>
</evidence>
<keyword evidence="1" id="KW-0677">Repeat</keyword>
<evidence type="ECO:0000259" key="3">
    <source>
        <dbReference type="Pfam" id="PF25053"/>
    </source>
</evidence>
<comment type="caution">
    <text evidence="4">The sequence shown here is derived from an EMBL/GenBank/DDBJ whole genome shotgun (WGS) entry which is preliminary data.</text>
</comment>
<dbReference type="AlphaFoldDB" id="A0A2K0VWR4"/>
<gene>
    <name evidence="4" type="ORF">FNYG_12204</name>
</gene>
<sequence>MDPISALSVATAVATFIEFAGSLISTAGTIYRSDDGASPDTLKLETIYETLQNLSIGLQAFHAAGQPDAPNQHPTTSSDVATLSSLSAHCRDDCNNLLDIFQKLKVQGDKNRLWKSVKASLKTKTEINKIWQIEKRLERSQKVMSLQVIKILRDQVTEISQSLNHMKWENQRLLLDQASKMDTISRGIQQLKLDIPPERTNTLGSEYNSVLLSVVDQIGEQTQSPGLLLLSDQVKAHSDRLRDVLKIEQDLVMERAILASLDFELRSGRYEAIPEAYSTTYEWAFDSDLSHWLQNENGIFWISGKAGSGKSTLMKFIATHFKTQNLLLDWSSQEPITIASHYFWAAGASIQKSRTGLLRTLLYEVFRQCPKYMPIVCPNRWDRARDQSSKIGVQRDGTGQWSHSELSQALQKLAGQRDLSTKFCFFIDGMDEYNGDHLDLFAVLKEFSTSPHIKLCVSSRPWNVFIDNFGDDRNRMLKIHELTRTDILTFSRGRLESHPRWAAYRSRDEQLQSITQTIADRAQGVFLWAFLVIKLLQDGLTNGDTAQQLRHRLDNLPTSLKRLFKHMLDQVDSCYHEKMAGMFQIALHAQEPLRLDFYGFHDREYEDEDYALHYLVKERNIEEILDLYDETCRRINTWANGLLECNENTIKVDFLHRDCP</sequence>
<keyword evidence="5" id="KW-1185">Reference proteome</keyword>
<reference evidence="4 5" key="1">
    <citation type="submission" date="2017-06" db="EMBL/GenBank/DDBJ databases">
        <title>Genome of Fusarium nygamai isolate CS10214.</title>
        <authorList>
            <person name="Gardiner D.M."/>
            <person name="Obanor F."/>
            <person name="Kazan K."/>
        </authorList>
    </citation>
    <scope>NUCLEOTIDE SEQUENCE [LARGE SCALE GENOMIC DNA]</scope>
    <source>
        <strain evidence="4 5">CS10214</strain>
    </source>
</reference>
<dbReference type="Pfam" id="PF25053">
    <property type="entry name" value="DUF7791"/>
    <property type="match status" value="1"/>
</dbReference>
<dbReference type="Gene3D" id="3.40.50.300">
    <property type="entry name" value="P-loop containing nucleotide triphosphate hydrolases"/>
    <property type="match status" value="1"/>
</dbReference>
<dbReference type="Proteomes" id="UP000236664">
    <property type="component" value="Unassembled WGS sequence"/>
</dbReference>
<dbReference type="InterPro" id="IPR027417">
    <property type="entry name" value="P-loop_NTPase"/>
</dbReference>